<comment type="caution">
    <text evidence="1">The sequence shown here is derived from an EMBL/GenBank/DDBJ whole genome shotgun (WGS) entry which is preliminary data.</text>
</comment>
<protein>
    <submittedName>
        <fullName evidence="1">DUF4442 domain-containing protein</fullName>
    </submittedName>
</protein>
<accession>A0ABU0Z909</accession>
<dbReference type="InterPro" id="IPR029069">
    <property type="entry name" value="HotDog_dom_sf"/>
</dbReference>
<evidence type="ECO:0000313" key="1">
    <source>
        <dbReference type="EMBL" id="MDQ7903551.1"/>
    </source>
</evidence>
<dbReference type="InterPro" id="IPR027961">
    <property type="entry name" value="DUF4442"/>
</dbReference>
<dbReference type="Proteomes" id="UP001230908">
    <property type="component" value="Unassembled WGS sequence"/>
</dbReference>
<dbReference type="SUPFAM" id="SSF54637">
    <property type="entry name" value="Thioesterase/thiol ester dehydrase-isomerase"/>
    <property type="match status" value="1"/>
</dbReference>
<dbReference type="Gene3D" id="3.10.129.10">
    <property type="entry name" value="Hotdog Thioesterase"/>
    <property type="match status" value="1"/>
</dbReference>
<gene>
    <name evidence="1" type="ORF">RB614_03360</name>
</gene>
<proteinExistence type="predicted"/>
<dbReference type="RefSeq" id="WP_308710817.1">
    <property type="nucleotide sequence ID" value="NZ_JAVHUY010000002.1"/>
</dbReference>
<dbReference type="Pfam" id="PF14539">
    <property type="entry name" value="DUF4442"/>
    <property type="match status" value="1"/>
</dbReference>
<sequence length="171" mass="17417">MSIDAESVGAGMLQAVPFARTLGFEFLEAAADVSQAASGGDVPEAAPGGDGGVRAVVRLPDSPATHNHVGGPHAGAIFTLGETASGAVVLAAFSHLLDRAVPLAVRADIAYKRLALGAVRATARLGRPAAEVAAELAAGTRPEFPVLVEIATEDGETTAEMTVIWTLRPQR</sequence>
<evidence type="ECO:0000313" key="2">
    <source>
        <dbReference type="Proteomes" id="UP001230908"/>
    </source>
</evidence>
<keyword evidence="2" id="KW-1185">Reference proteome</keyword>
<organism evidence="1 2">
    <name type="scientific">Phytohabitans maris</name>
    <dbReference type="NCBI Taxonomy" id="3071409"/>
    <lineage>
        <taxon>Bacteria</taxon>
        <taxon>Bacillati</taxon>
        <taxon>Actinomycetota</taxon>
        <taxon>Actinomycetes</taxon>
        <taxon>Micromonosporales</taxon>
        <taxon>Micromonosporaceae</taxon>
    </lineage>
</organism>
<dbReference type="EMBL" id="JAVHUY010000002">
    <property type="protein sequence ID" value="MDQ7903551.1"/>
    <property type="molecule type" value="Genomic_DNA"/>
</dbReference>
<reference evidence="1 2" key="1">
    <citation type="submission" date="2023-08" db="EMBL/GenBank/DDBJ databases">
        <title>Phytohabitans sansha sp. nov., isolated from marine sediment.</title>
        <authorList>
            <person name="Zhao Y."/>
            <person name="Yi K."/>
        </authorList>
    </citation>
    <scope>NUCLEOTIDE SEQUENCE [LARGE SCALE GENOMIC DNA]</scope>
    <source>
        <strain evidence="1 2">ZYX-F-186</strain>
    </source>
</reference>
<name>A0ABU0Z909_9ACTN</name>